<keyword evidence="1" id="KW-0732">Signal</keyword>
<feature type="signal peptide" evidence="1">
    <location>
        <begin position="1"/>
        <end position="28"/>
    </location>
</feature>
<dbReference type="AlphaFoldDB" id="A0A841BUF7"/>
<evidence type="ECO:0000256" key="1">
    <source>
        <dbReference type="SAM" id="SignalP"/>
    </source>
</evidence>
<proteinExistence type="predicted"/>
<feature type="chain" id="PRO_5032294581" evidence="1">
    <location>
        <begin position="29"/>
        <end position="440"/>
    </location>
</feature>
<sequence length="440" mass="45654">MLNRTPLVLTTVVAALAAAVGMPVAASAAPPGVTWSTANSVATGDQDFSAIAMNRNGNVAVVWEDDRDSTAPADNSHSEVFLRLYRDGAAVYELKLSTGGTSGTNWKHISPDVGLDDKGNAVVVWSDDPDGNGYFNVPYRVVSPTGAILASGQANAADAGQQIWPKVAVDPDGTPSNAAAVAFSVVWEDIQGTSPATIRASGFTNITTKAYEVVASQATGAHHRPDVAVGASGDAVVVWDEDSDGNNFDNIGLTRLAKANGAVTLTRRTANSLGDGQQRRAAIAANFNGDFTVAWESDHTGALGVWTRSFTAAGTPRHTEVAASAETGANLPSVGIDDEANTVVAWTTPANGLDVWARGFNADGTTAGRITAQAFSDLTVGRQEQIAVGVSPWGEVSVCYTDDNDGNQADQVRLGLGAVNSTWLLKGSYRAKATLISPPR</sequence>
<name>A0A841BUF7_9ACTN</name>
<dbReference type="EMBL" id="JACHMN010000003">
    <property type="protein sequence ID" value="MBB5872747.1"/>
    <property type="molecule type" value="Genomic_DNA"/>
</dbReference>
<evidence type="ECO:0000313" key="2">
    <source>
        <dbReference type="EMBL" id="MBB5872747.1"/>
    </source>
</evidence>
<accession>A0A841BUF7</accession>
<evidence type="ECO:0000313" key="3">
    <source>
        <dbReference type="Proteomes" id="UP000587527"/>
    </source>
</evidence>
<organism evidence="2 3">
    <name type="scientific">Allocatelliglobosispora scoriae</name>
    <dbReference type="NCBI Taxonomy" id="643052"/>
    <lineage>
        <taxon>Bacteria</taxon>
        <taxon>Bacillati</taxon>
        <taxon>Actinomycetota</taxon>
        <taxon>Actinomycetes</taxon>
        <taxon>Micromonosporales</taxon>
        <taxon>Micromonosporaceae</taxon>
        <taxon>Allocatelliglobosispora</taxon>
    </lineage>
</organism>
<protein>
    <submittedName>
        <fullName evidence="2">Uncharacterized protein</fullName>
    </submittedName>
</protein>
<gene>
    <name evidence="2" type="ORF">F4553_006181</name>
</gene>
<dbReference type="Proteomes" id="UP000587527">
    <property type="component" value="Unassembled WGS sequence"/>
</dbReference>
<comment type="caution">
    <text evidence="2">The sequence shown here is derived from an EMBL/GenBank/DDBJ whole genome shotgun (WGS) entry which is preliminary data.</text>
</comment>
<dbReference type="RefSeq" id="WP_246467525.1">
    <property type="nucleotide sequence ID" value="NZ_JACHMN010000003.1"/>
</dbReference>
<keyword evidence="3" id="KW-1185">Reference proteome</keyword>
<reference evidence="2 3" key="1">
    <citation type="submission" date="2020-08" db="EMBL/GenBank/DDBJ databases">
        <title>Sequencing the genomes of 1000 actinobacteria strains.</title>
        <authorList>
            <person name="Klenk H.-P."/>
        </authorList>
    </citation>
    <scope>NUCLEOTIDE SEQUENCE [LARGE SCALE GENOMIC DNA]</scope>
    <source>
        <strain evidence="2 3">DSM 45362</strain>
    </source>
</reference>